<organism evidence="1 2">
    <name type="scientific">Robertkochia marina</name>
    <dbReference type="NCBI Taxonomy" id="1227945"/>
    <lineage>
        <taxon>Bacteria</taxon>
        <taxon>Pseudomonadati</taxon>
        <taxon>Bacteroidota</taxon>
        <taxon>Flavobacteriia</taxon>
        <taxon>Flavobacteriales</taxon>
        <taxon>Flavobacteriaceae</taxon>
        <taxon>Robertkochia</taxon>
    </lineage>
</organism>
<evidence type="ECO:0000313" key="2">
    <source>
        <dbReference type="Proteomes" id="UP000305939"/>
    </source>
</evidence>
<dbReference type="Proteomes" id="UP000305939">
    <property type="component" value="Unassembled WGS sequence"/>
</dbReference>
<evidence type="ECO:0000313" key="1">
    <source>
        <dbReference type="EMBL" id="THD66632.1"/>
    </source>
</evidence>
<gene>
    <name evidence="1" type="ORF">E7Z59_12645</name>
</gene>
<name>A0A4S3LYI3_9FLAO</name>
<reference evidence="1 2" key="1">
    <citation type="submission" date="2019-04" db="EMBL/GenBank/DDBJ databases">
        <title>Draft genome sequence of Robertkochia marina CC-AMO-30D.</title>
        <authorList>
            <person name="Hameed A."/>
            <person name="Lin S.-Y."/>
            <person name="Shahina M."/>
            <person name="Lai W.-A."/>
            <person name="Young C.-C."/>
        </authorList>
    </citation>
    <scope>NUCLEOTIDE SEQUENCE [LARGE SCALE GENOMIC DNA]</scope>
    <source>
        <strain evidence="1 2">CC-AMO-30D</strain>
    </source>
</reference>
<protein>
    <recommendedName>
        <fullName evidence="3">RHS repeat-associated core domain-containing protein</fullName>
    </recommendedName>
</protein>
<dbReference type="Gene3D" id="2.180.10.10">
    <property type="entry name" value="RHS repeat-associated core"/>
    <property type="match status" value="1"/>
</dbReference>
<dbReference type="NCBIfam" id="TIGR03696">
    <property type="entry name" value="Rhs_assc_core"/>
    <property type="match status" value="1"/>
</dbReference>
<proteinExistence type="predicted"/>
<dbReference type="InterPro" id="IPR022385">
    <property type="entry name" value="Rhs_assc_core"/>
</dbReference>
<keyword evidence="2" id="KW-1185">Reference proteome</keyword>
<dbReference type="EMBL" id="SSMC01000003">
    <property type="protein sequence ID" value="THD66632.1"/>
    <property type="molecule type" value="Genomic_DNA"/>
</dbReference>
<accession>A0A4S3LYI3</accession>
<sequence>MSEIPPFMHNYYPFGLQHKGYNDLTLQEFNYKQFQGQEYTEDLSLNIHEWKYRVSDPSIGRFWQVDPLAEKYKYQTVYQFSSNQPIHAPELEGLESMHDLTWNEPGLNSINASAAERKQYNETVVDTGVKGLPLAIAIATPIPGDEALVGGLLFKTGVAALDATSQMAANGKVDAYGVLMNVVPVIGPVAKEATDAAIDVNIGSEGVEVVTSFYSSTGGDKEASEVLIDFVFGIFTTNVNSKVSVKTGESPILNTISEGAVTGGKNVGTKVTKDIIRDNE</sequence>
<comment type="caution">
    <text evidence="1">The sequence shown here is derived from an EMBL/GenBank/DDBJ whole genome shotgun (WGS) entry which is preliminary data.</text>
</comment>
<evidence type="ECO:0008006" key="3">
    <source>
        <dbReference type="Google" id="ProtNLM"/>
    </source>
</evidence>
<dbReference type="AlphaFoldDB" id="A0A4S3LYI3"/>
<dbReference type="OrthoDB" id="2972467at2"/>